<evidence type="ECO:0000313" key="1">
    <source>
        <dbReference type="EMBL" id="MBU3844442.1"/>
    </source>
</evidence>
<accession>A0A948TGL3</accession>
<gene>
    <name evidence="1" type="ORF">H9847_06190</name>
</gene>
<name>A0A948TGL3_9GAMM</name>
<dbReference type="AlphaFoldDB" id="A0A948TGL3"/>
<sequence>MNFITILYKLALNTFGDQQIATDFLERPQRCPIKVPERISEVLVEEVSDHKKPLMTIIRNPQGQVLFWSRKTGKELVPSFGKWAKGHLDGHLHVTAQNGISCLPGFQELLPHCSYTLTW</sequence>
<organism evidence="1 2">
    <name type="scientific">Candidatus Anaerobiospirillum pullicola</name>
    <dbReference type="NCBI Taxonomy" id="2838451"/>
    <lineage>
        <taxon>Bacteria</taxon>
        <taxon>Pseudomonadati</taxon>
        <taxon>Pseudomonadota</taxon>
        <taxon>Gammaproteobacteria</taxon>
        <taxon>Aeromonadales</taxon>
        <taxon>Succinivibrionaceae</taxon>
        <taxon>Anaerobiospirillum</taxon>
    </lineage>
</organism>
<evidence type="ECO:0000313" key="2">
    <source>
        <dbReference type="Proteomes" id="UP000733611"/>
    </source>
</evidence>
<proteinExistence type="predicted"/>
<comment type="caution">
    <text evidence="1">The sequence shown here is derived from an EMBL/GenBank/DDBJ whole genome shotgun (WGS) entry which is preliminary data.</text>
</comment>
<reference evidence="1" key="1">
    <citation type="journal article" date="2021" name="PeerJ">
        <title>Extensive microbial diversity within the chicken gut microbiome revealed by metagenomics and culture.</title>
        <authorList>
            <person name="Gilroy R."/>
            <person name="Ravi A."/>
            <person name="Getino M."/>
            <person name="Pursley I."/>
            <person name="Horton D.L."/>
            <person name="Alikhan N.F."/>
            <person name="Baker D."/>
            <person name="Gharbi K."/>
            <person name="Hall N."/>
            <person name="Watson M."/>
            <person name="Adriaenssens E.M."/>
            <person name="Foster-Nyarko E."/>
            <person name="Jarju S."/>
            <person name="Secka A."/>
            <person name="Antonio M."/>
            <person name="Oren A."/>
            <person name="Chaudhuri R.R."/>
            <person name="La Ragione R."/>
            <person name="Hildebrand F."/>
            <person name="Pallen M.J."/>
        </authorList>
    </citation>
    <scope>NUCLEOTIDE SEQUENCE</scope>
    <source>
        <strain evidence="1">378</strain>
    </source>
</reference>
<protein>
    <submittedName>
        <fullName evidence="1">Uncharacterized protein</fullName>
    </submittedName>
</protein>
<reference evidence="1" key="2">
    <citation type="submission" date="2021-04" db="EMBL/GenBank/DDBJ databases">
        <authorList>
            <person name="Gilroy R."/>
        </authorList>
    </citation>
    <scope>NUCLEOTIDE SEQUENCE</scope>
    <source>
        <strain evidence="1">378</strain>
    </source>
</reference>
<dbReference type="Proteomes" id="UP000733611">
    <property type="component" value="Unassembled WGS sequence"/>
</dbReference>
<dbReference type="EMBL" id="JAHLFE010000123">
    <property type="protein sequence ID" value="MBU3844442.1"/>
    <property type="molecule type" value="Genomic_DNA"/>
</dbReference>